<dbReference type="GO" id="GO:0004190">
    <property type="term" value="F:aspartic-type endopeptidase activity"/>
    <property type="evidence" value="ECO:0007669"/>
    <property type="project" value="TreeGrafter"/>
</dbReference>
<dbReference type="Pfam" id="PF06750">
    <property type="entry name" value="A24_N_bact"/>
    <property type="match status" value="1"/>
</dbReference>
<sequence length="244" mass="27850">MICGYLYSRDDNLLIFNILLSICLASFGGVIALRLPANESFIKGRSHCDYCYHQLTWYQIIPIISYLYLQGKCAYCQHRIQPTIFIIEIIGLIAGFEASFQHLYNPYILISLIITVAVAAMTDVLFLHIWPIILLPTIISTVIWQPLTLIAWKYWLVWAIILILLFIALHDKIGFGDIEVMLLLALVLGINPTLEIVLLATIFIMIYYAIYQFNNHKLTAVAFVPFLLLALLIRLGAYCLGFCQ</sequence>
<keyword evidence="1" id="KW-0472">Membrane</keyword>
<dbReference type="InterPro" id="IPR050882">
    <property type="entry name" value="Prepilin_peptidase/N-MTase"/>
</dbReference>
<evidence type="ECO:0000259" key="2">
    <source>
        <dbReference type="Pfam" id="PF06750"/>
    </source>
</evidence>
<evidence type="ECO:0000313" key="3">
    <source>
        <dbReference type="EMBL" id="RHW51919.1"/>
    </source>
</evidence>
<dbReference type="GO" id="GO:0006465">
    <property type="term" value="P:signal peptide processing"/>
    <property type="evidence" value="ECO:0007669"/>
    <property type="project" value="TreeGrafter"/>
</dbReference>
<accession>A0A417ZIW2</accession>
<dbReference type="Proteomes" id="UP000284109">
    <property type="component" value="Unassembled WGS sequence"/>
</dbReference>
<dbReference type="InterPro" id="IPR010627">
    <property type="entry name" value="Prepilin_pept_A24_N"/>
</dbReference>
<feature type="transmembrane region" description="Helical" evidence="1">
    <location>
        <begin position="181"/>
        <end position="210"/>
    </location>
</feature>
<feature type="transmembrane region" description="Helical" evidence="1">
    <location>
        <begin position="107"/>
        <end position="130"/>
    </location>
</feature>
<feature type="transmembrane region" description="Helical" evidence="1">
    <location>
        <begin position="222"/>
        <end position="243"/>
    </location>
</feature>
<keyword evidence="1" id="KW-0812">Transmembrane</keyword>
<keyword evidence="4" id="KW-1185">Reference proteome</keyword>
<reference evidence="3 4" key="1">
    <citation type="submission" date="2018-07" db="EMBL/GenBank/DDBJ databases">
        <title>Genome sequences of six Lactobacillus spp. isolated from bumble bee guts.</title>
        <authorList>
            <person name="Motta E.V.S."/>
            <person name="Moran N.A."/>
        </authorList>
    </citation>
    <scope>NUCLEOTIDE SEQUENCE [LARGE SCALE GENOMIC DNA]</scope>
    <source>
        <strain evidence="3 4">BI-1.1</strain>
    </source>
</reference>
<keyword evidence="1" id="KW-1133">Transmembrane helix</keyword>
<evidence type="ECO:0000313" key="4">
    <source>
        <dbReference type="Proteomes" id="UP000284109"/>
    </source>
</evidence>
<dbReference type="GO" id="GO:0005886">
    <property type="term" value="C:plasma membrane"/>
    <property type="evidence" value="ECO:0007669"/>
    <property type="project" value="TreeGrafter"/>
</dbReference>
<dbReference type="AlphaFoldDB" id="A0A417ZIW2"/>
<feature type="transmembrane region" description="Helical" evidence="1">
    <location>
        <begin position="14"/>
        <end position="35"/>
    </location>
</feature>
<comment type="caution">
    <text evidence="3">The sequence shown here is derived from an EMBL/GenBank/DDBJ whole genome shotgun (WGS) entry which is preliminary data.</text>
</comment>
<feature type="transmembrane region" description="Helical" evidence="1">
    <location>
        <begin position="150"/>
        <end position="169"/>
    </location>
</feature>
<proteinExistence type="predicted"/>
<name>A0A417ZIW2_9LACO</name>
<feature type="domain" description="Prepilin peptidase A24 N-terminal" evidence="2">
    <location>
        <begin position="20"/>
        <end position="93"/>
    </location>
</feature>
<protein>
    <recommendedName>
        <fullName evidence="2">Prepilin peptidase A24 N-terminal domain-containing protein</fullName>
    </recommendedName>
</protein>
<dbReference type="PANTHER" id="PTHR30487:SF0">
    <property type="entry name" value="PREPILIN LEADER PEPTIDASE_N-METHYLTRANSFERASE-RELATED"/>
    <property type="match status" value="1"/>
</dbReference>
<evidence type="ECO:0000256" key="1">
    <source>
        <dbReference type="SAM" id="Phobius"/>
    </source>
</evidence>
<dbReference type="EMBL" id="QOCR01000001">
    <property type="protein sequence ID" value="RHW51919.1"/>
    <property type="molecule type" value="Genomic_DNA"/>
</dbReference>
<gene>
    <name evidence="3" type="ORF">DS831_00865</name>
</gene>
<dbReference type="PANTHER" id="PTHR30487">
    <property type="entry name" value="TYPE 4 PREPILIN-LIKE PROTEINS LEADER PEPTIDE-PROCESSING ENZYME"/>
    <property type="match status" value="1"/>
</dbReference>
<dbReference type="OrthoDB" id="9789291at2"/>
<organism evidence="3 4">
    <name type="scientific">Bombilactobacillus bombi</name>
    <dbReference type="NCBI Taxonomy" id="1303590"/>
    <lineage>
        <taxon>Bacteria</taxon>
        <taxon>Bacillati</taxon>
        <taxon>Bacillota</taxon>
        <taxon>Bacilli</taxon>
        <taxon>Lactobacillales</taxon>
        <taxon>Lactobacillaceae</taxon>
        <taxon>Bombilactobacillus</taxon>
    </lineage>
</organism>